<evidence type="ECO:0000256" key="4">
    <source>
        <dbReference type="ARBA" id="ARBA00022692"/>
    </source>
</evidence>
<evidence type="ECO:0000256" key="3">
    <source>
        <dbReference type="ARBA" id="ARBA00022475"/>
    </source>
</evidence>
<keyword evidence="5 7" id="KW-1133">Transmembrane helix</keyword>
<dbReference type="EMBL" id="JARPTX010000033">
    <property type="protein sequence ID" value="MDT2370431.1"/>
    <property type="molecule type" value="Genomic_DNA"/>
</dbReference>
<dbReference type="PANTHER" id="PTHR34582">
    <property type="entry name" value="UPF0702 TRANSMEMBRANE PROTEIN YCAP"/>
    <property type="match status" value="1"/>
</dbReference>
<dbReference type="GO" id="GO:0005886">
    <property type="term" value="C:plasma membrane"/>
    <property type="evidence" value="ECO:0007669"/>
    <property type="project" value="UniProtKB-SubCell"/>
</dbReference>
<accession>A0A132P8E0</accession>
<name>A0A132P8E0_ENTFC</name>
<dbReference type="EMBL" id="JAMWMK010000007">
    <property type="protein sequence ID" value="MDC4247539.1"/>
    <property type="molecule type" value="Genomic_DNA"/>
</dbReference>
<proteinExistence type="inferred from homology"/>
<feature type="domain" description="YetF-like N-terminal transmembrane" evidence="9">
    <location>
        <begin position="3"/>
        <end position="76"/>
    </location>
</feature>
<evidence type="ECO:0000259" key="9">
    <source>
        <dbReference type="Pfam" id="PF20730"/>
    </source>
</evidence>
<sequence length="222" mass="25448">MIFSITMKLVFGLIGLLLVVRLLGKKSMSEITPFDLVYTLVLGGILEESTYDDNVHVGHVLFAIALWAVMIYGIERIVQRNEKVNRWVKGEPSVLIKDGVINMTELTNNHIEMEQLRAILRQQECFSLENAKHVILENAGQMSVLKKSDEDKALSILLVDEGQIQHKVLQSNQLTESWLMENLKKEGYADVKQLIYVEWSEEKGLYILNKEDVMHESYRIDG</sequence>
<evidence type="ECO:0000256" key="7">
    <source>
        <dbReference type="SAM" id="Phobius"/>
    </source>
</evidence>
<dbReference type="Gene3D" id="3.30.240.20">
    <property type="entry name" value="bsu07140 like domains"/>
    <property type="match status" value="2"/>
</dbReference>
<evidence type="ECO:0000259" key="8">
    <source>
        <dbReference type="Pfam" id="PF04239"/>
    </source>
</evidence>
<dbReference type="RefSeq" id="WP_002297894.1">
    <property type="nucleotide sequence ID" value="NZ_AP019394.1"/>
</dbReference>
<reference evidence="10 14" key="1">
    <citation type="submission" date="2016-01" db="EMBL/GenBank/DDBJ databases">
        <title>Molecular Mechanisms for transfer of large genomic segments between Enterococcus faecium strains.</title>
        <authorList>
            <person name="Garcia-Solache M.A."/>
            <person name="Lebreton F."/>
            <person name="Mclaughlin R.E."/>
            <person name="Whiteaker J.D."/>
            <person name="Gilmore M.S."/>
            <person name="Rice L.B."/>
        </authorList>
    </citation>
    <scope>NUCLEOTIDE SEQUENCE [LARGE SCALE GENOMIC DNA]</scope>
    <source>
        <strain evidence="10 14">D344RRF x C68</strain>
    </source>
</reference>
<keyword evidence="6 7" id="KW-0472">Membrane</keyword>
<reference evidence="12" key="4">
    <citation type="submission" date="2023-03" db="EMBL/GenBank/DDBJ databases">
        <authorList>
            <person name="Shen W."/>
            <person name="Cai J."/>
        </authorList>
    </citation>
    <scope>NUCLEOTIDE SEQUENCE</scope>
    <source>
        <strain evidence="12">B1010-2</strain>
    </source>
</reference>
<evidence type="ECO:0000256" key="2">
    <source>
        <dbReference type="ARBA" id="ARBA00006448"/>
    </source>
</evidence>
<evidence type="ECO:0000256" key="6">
    <source>
        <dbReference type="ARBA" id="ARBA00023136"/>
    </source>
</evidence>
<evidence type="ECO:0000313" key="14">
    <source>
        <dbReference type="Proteomes" id="UP000070452"/>
    </source>
</evidence>
<evidence type="ECO:0000313" key="12">
    <source>
        <dbReference type="EMBL" id="MDT2370431.1"/>
    </source>
</evidence>
<reference evidence="11" key="3">
    <citation type="submission" date="2022-05" db="EMBL/GenBank/DDBJ databases">
        <title>Draft genome sequences of Clostridium perfringens strains isolated from Peru.</title>
        <authorList>
            <person name="Hurtado R."/>
            <person name="Lima L."/>
            <person name="Sousa T."/>
            <person name="Jaiswal A.K."/>
            <person name="Tiwari S."/>
            <person name="Maturrano L."/>
            <person name="Brenig B."/>
            <person name="Azevedo V."/>
        </authorList>
    </citation>
    <scope>NUCLEOTIDE SEQUENCE</scope>
    <source>
        <strain evidence="11">CP4</strain>
    </source>
</reference>
<gene>
    <name evidence="10" type="ORF">AWT83_07025</name>
    <name evidence="13" type="ORF">CYQ77_13125</name>
    <name evidence="11" type="ORF">M3X98_05655</name>
    <name evidence="12" type="ORF">P6Z85_09765</name>
</gene>
<dbReference type="Proteomes" id="UP001260956">
    <property type="component" value="Unassembled WGS sequence"/>
</dbReference>
<dbReference type="Proteomes" id="UP000070452">
    <property type="component" value="Unassembled WGS sequence"/>
</dbReference>
<keyword evidence="3" id="KW-1003">Cell membrane</keyword>
<evidence type="ECO:0000256" key="5">
    <source>
        <dbReference type="ARBA" id="ARBA00022989"/>
    </source>
</evidence>
<reference evidence="13 15" key="2">
    <citation type="submission" date="2017-12" db="EMBL/GenBank/DDBJ databases">
        <title>A pool of 800 enterococci isolated from chicken carcass rinse samples from New Zealand.</title>
        <authorList>
            <person name="Zhang J."/>
            <person name="Rogers L."/>
            <person name="Midwinter A."/>
            <person name="French N."/>
        </authorList>
    </citation>
    <scope>NUCLEOTIDE SEQUENCE [LARGE SCALE GENOMIC DNA]</scope>
    <source>
        <strain evidence="13 15">EN697</strain>
    </source>
</reference>
<dbReference type="Proteomes" id="UP001141166">
    <property type="component" value="Unassembled WGS sequence"/>
</dbReference>
<dbReference type="PANTHER" id="PTHR34582:SF5">
    <property type="entry name" value="UPF0702 TRANSMEMBRANE PROTEIN YETF"/>
    <property type="match status" value="1"/>
</dbReference>
<comment type="similarity">
    <text evidence="2">Belongs to the UPF0702 family.</text>
</comment>
<evidence type="ECO:0000313" key="15">
    <source>
        <dbReference type="Proteomes" id="UP000289562"/>
    </source>
</evidence>
<dbReference type="InterPro" id="IPR023090">
    <property type="entry name" value="UPF0702_alpha/beta_dom_sf"/>
</dbReference>
<evidence type="ECO:0000313" key="11">
    <source>
        <dbReference type="EMBL" id="MDC4247539.1"/>
    </source>
</evidence>
<feature type="transmembrane region" description="Helical" evidence="7">
    <location>
        <begin position="56"/>
        <end position="74"/>
    </location>
</feature>
<dbReference type="InterPro" id="IPR048454">
    <property type="entry name" value="YetF_N"/>
</dbReference>
<evidence type="ECO:0000313" key="13">
    <source>
        <dbReference type="EMBL" id="RXU83536.1"/>
    </source>
</evidence>
<dbReference type="Proteomes" id="UP000289562">
    <property type="component" value="Unassembled WGS sequence"/>
</dbReference>
<evidence type="ECO:0000313" key="10">
    <source>
        <dbReference type="EMBL" id="KWX18232.1"/>
    </source>
</evidence>
<evidence type="ECO:0000256" key="1">
    <source>
        <dbReference type="ARBA" id="ARBA00004651"/>
    </source>
</evidence>
<dbReference type="InterPro" id="IPR007353">
    <property type="entry name" value="DUF421"/>
</dbReference>
<feature type="domain" description="YetF C-terminal" evidence="8">
    <location>
        <begin position="80"/>
        <end position="200"/>
    </location>
</feature>
<dbReference type="EMBL" id="PJVH01000077">
    <property type="protein sequence ID" value="RXU83536.1"/>
    <property type="molecule type" value="Genomic_DNA"/>
</dbReference>
<dbReference type="PATRIC" id="fig|1352.771.peg.438"/>
<comment type="subcellular location">
    <subcellularLocation>
        <location evidence="1">Cell membrane</location>
        <topology evidence="1">Multi-pass membrane protein</topology>
    </subcellularLocation>
</comment>
<organism evidence="10 14">
    <name type="scientific">Enterococcus faecium</name>
    <name type="common">Streptococcus faecium</name>
    <dbReference type="NCBI Taxonomy" id="1352"/>
    <lineage>
        <taxon>Bacteria</taxon>
        <taxon>Bacillati</taxon>
        <taxon>Bacillota</taxon>
        <taxon>Bacilli</taxon>
        <taxon>Lactobacillales</taxon>
        <taxon>Enterococcaceae</taxon>
        <taxon>Enterococcus</taxon>
    </lineage>
</organism>
<dbReference type="AlphaFoldDB" id="A0A132P8E0"/>
<protein>
    <submittedName>
        <fullName evidence="11">DUF421 domain-containing protein</fullName>
    </submittedName>
</protein>
<dbReference type="Pfam" id="PF20730">
    <property type="entry name" value="YetF_N"/>
    <property type="match status" value="1"/>
</dbReference>
<dbReference type="Pfam" id="PF04239">
    <property type="entry name" value="DUF421"/>
    <property type="match status" value="1"/>
</dbReference>
<comment type="caution">
    <text evidence="10">The sequence shown here is derived from an EMBL/GenBank/DDBJ whole genome shotgun (WGS) entry which is preliminary data.</text>
</comment>
<dbReference type="EMBL" id="LRHK01000001">
    <property type="protein sequence ID" value="KWX18232.1"/>
    <property type="molecule type" value="Genomic_DNA"/>
</dbReference>
<keyword evidence="4 7" id="KW-0812">Transmembrane</keyword>